<evidence type="ECO:0000313" key="9">
    <source>
        <dbReference type="EMBL" id="EFL50027.1"/>
    </source>
</evidence>
<keyword evidence="5 8" id="KW-0443">Lipid metabolism</keyword>
<comment type="catalytic activity">
    <reaction evidence="8">
        <text>a (3R)-hydroxyacyl-[ACP] = a (2E)-enoyl-[ACP] + H2O</text>
        <dbReference type="Rhea" id="RHEA:13097"/>
        <dbReference type="Rhea" id="RHEA-COMP:9925"/>
        <dbReference type="Rhea" id="RHEA-COMP:9945"/>
        <dbReference type="ChEBI" id="CHEBI:15377"/>
        <dbReference type="ChEBI" id="CHEBI:78784"/>
        <dbReference type="ChEBI" id="CHEBI:78827"/>
        <dbReference type="EC" id="4.2.1.59"/>
    </reaction>
</comment>
<evidence type="ECO:0000256" key="8">
    <source>
        <dbReference type="HAMAP-Rule" id="MF_00406"/>
    </source>
</evidence>
<dbReference type="eggNOG" id="COG0764">
    <property type="taxonomic scope" value="Bacteria"/>
</dbReference>
<evidence type="ECO:0000313" key="10">
    <source>
        <dbReference type="Proteomes" id="UP000006250"/>
    </source>
</evidence>
<name>E1K021_SOLFR</name>
<dbReference type="FunFam" id="3.10.129.10:FF:000001">
    <property type="entry name" value="3-hydroxyacyl-[acyl-carrier-protein] dehydratase FabZ"/>
    <property type="match status" value="1"/>
</dbReference>
<dbReference type="GO" id="GO:0016020">
    <property type="term" value="C:membrane"/>
    <property type="evidence" value="ECO:0007669"/>
    <property type="project" value="GOC"/>
</dbReference>
<dbReference type="GO" id="GO:0005737">
    <property type="term" value="C:cytoplasm"/>
    <property type="evidence" value="ECO:0007669"/>
    <property type="project" value="UniProtKB-SubCell"/>
</dbReference>
<dbReference type="GO" id="GO:0019171">
    <property type="term" value="F:(3R)-hydroxyacyl-[acyl-carrier-protein] dehydratase activity"/>
    <property type="evidence" value="ECO:0007669"/>
    <property type="project" value="UniProtKB-EC"/>
</dbReference>
<gene>
    <name evidence="8" type="primary">fabZ</name>
    <name evidence="9" type="ORF">DesfrDRAFT_3221</name>
</gene>
<dbReference type="STRING" id="596151.DesfrDRAFT_3221"/>
<keyword evidence="3 8" id="KW-0444">Lipid biosynthesis</keyword>
<dbReference type="NCBIfam" id="TIGR01750">
    <property type="entry name" value="fabZ"/>
    <property type="match status" value="1"/>
</dbReference>
<accession>E1K021</accession>
<dbReference type="PANTHER" id="PTHR30272:SF1">
    <property type="entry name" value="3-HYDROXYACYL-[ACYL-CARRIER-PROTEIN] DEHYDRATASE"/>
    <property type="match status" value="1"/>
</dbReference>
<feature type="active site" evidence="8">
    <location>
        <position position="55"/>
    </location>
</feature>
<keyword evidence="6 8" id="KW-0456">Lyase</keyword>
<dbReference type="Pfam" id="PF07977">
    <property type="entry name" value="FabA"/>
    <property type="match status" value="1"/>
</dbReference>
<comment type="caution">
    <text evidence="9">The sequence shown here is derived from an EMBL/GenBank/DDBJ whole genome shotgun (WGS) entry which is preliminary data.</text>
</comment>
<dbReference type="InterPro" id="IPR029069">
    <property type="entry name" value="HotDog_dom_sf"/>
</dbReference>
<dbReference type="PANTHER" id="PTHR30272">
    <property type="entry name" value="3-HYDROXYACYL-[ACYL-CARRIER-PROTEIN] DEHYDRATASE"/>
    <property type="match status" value="1"/>
</dbReference>
<keyword evidence="10" id="KW-1185">Reference proteome</keyword>
<dbReference type="NCBIfam" id="NF000582">
    <property type="entry name" value="PRK00006.1"/>
    <property type="match status" value="1"/>
</dbReference>
<dbReference type="EC" id="4.2.1.59" evidence="8"/>
<evidence type="ECO:0000256" key="5">
    <source>
        <dbReference type="ARBA" id="ARBA00023098"/>
    </source>
</evidence>
<dbReference type="OrthoDB" id="9772788at2"/>
<dbReference type="RefSeq" id="WP_005995600.1">
    <property type="nucleotide sequence ID" value="NZ_AECZ01000027.1"/>
</dbReference>
<dbReference type="GO" id="GO:0009245">
    <property type="term" value="P:lipid A biosynthetic process"/>
    <property type="evidence" value="ECO:0007669"/>
    <property type="project" value="UniProtKB-UniRule"/>
</dbReference>
<dbReference type="InterPro" id="IPR010084">
    <property type="entry name" value="FabZ"/>
</dbReference>
<evidence type="ECO:0000256" key="3">
    <source>
        <dbReference type="ARBA" id="ARBA00022516"/>
    </source>
</evidence>
<protein>
    <recommendedName>
        <fullName evidence="8">3-hydroxyacyl-[acyl-carrier-protein] dehydratase FabZ</fullName>
        <ecNumber evidence="8">4.2.1.59</ecNumber>
    </recommendedName>
    <alternativeName>
        <fullName evidence="8">(3R)-hydroxymyristoyl-[acyl-carrier-protein] dehydratase</fullName>
        <shortName evidence="8">(3R)-hydroxymyristoyl-ACP dehydrase</shortName>
    </alternativeName>
    <alternativeName>
        <fullName evidence="8">Beta-hydroxyacyl-ACP dehydratase</fullName>
    </alternativeName>
</protein>
<dbReference type="HAMAP" id="MF_00406">
    <property type="entry name" value="FabZ"/>
    <property type="match status" value="1"/>
</dbReference>
<evidence type="ECO:0000256" key="4">
    <source>
        <dbReference type="ARBA" id="ARBA00022556"/>
    </source>
</evidence>
<dbReference type="SUPFAM" id="SSF54637">
    <property type="entry name" value="Thioesterase/thiol ester dehydrase-isomerase"/>
    <property type="match status" value="1"/>
</dbReference>
<sequence>MTATPGGAIAVTEIFDLLPHRYPFLLVDRVLEYEPGVSITAIKNVTVNEPFFQGHFPGLPVMPGMLILEALAQAGGLLVSKSLEGPLGDRIFMFTGVEKAKFRRPVTPGDQLVLRCFDLKRRMTLCRMHVEATVDGKIAAEAELSAAVVDKSAL</sequence>
<proteinExistence type="inferred from homology"/>
<dbReference type="Proteomes" id="UP000006250">
    <property type="component" value="Unassembled WGS sequence"/>
</dbReference>
<organism evidence="9 10">
    <name type="scientific">Solidesulfovibrio fructosivorans JJ]</name>
    <dbReference type="NCBI Taxonomy" id="596151"/>
    <lineage>
        <taxon>Bacteria</taxon>
        <taxon>Pseudomonadati</taxon>
        <taxon>Thermodesulfobacteriota</taxon>
        <taxon>Desulfovibrionia</taxon>
        <taxon>Desulfovibrionales</taxon>
        <taxon>Desulfovibrionaceae</taxon>
        <taxon>Solidesulfovibrio</taxon>
    </lineage>
</organism>
<dbReference type="CDD" id="cd01288">
    <property type="entry name" value="FabZ"/>
    <property type="match status" value="1"/>
</dbReference>
<evidence type="ECO:0000256" key="1">
    <source>
        <dbReference type="ARBA" id="ARBA00004496"/>
    </source>
</evidence>
<dbReference type="Gene3D" id="3.10.129.10">
    <property type="entry name" value="Hotdog Thioesterase"/>
    <property type="match status" value="1"/>
</dbReference>
<reference evidence="9 10" key="1">
    <citation type="submission" date="2010-08" db="EMBL/GenBank/DDBJ databases">
        <title>The draft genome of Desulfovibrio fructosovorans JJ.</title>
        <authorList>
            <consortium name="US DOE Joint Genome Institute (JGI-PGF)"/>
            <person name="Lucas S."/>
            <person name="Copeland A."/>
            <person name="Lapidus A."/>
            <person name="Cheng J.-F."/>
            <person name="Bruce D."/>
            <person name="Goodwin L."/>
            <person name="Pitluck S."/>
            <person name="Land M.L."/>
            <person name="Hauser L."/>
            <person name="Chang Y.-J."/>
            <person name="Jeffries C."/>
            <person name="Wall J.D."/>
            <person name="Stahl D.A."/>
            <person name="Arkin A.P."/>
            <person name="Dehal P."/>
            <person name="Stolyar S.M."/>
            <person name="Hazen T.C."/>
            <person name="Woyke T.J."/>
        </authorList>
    </citation>
    <scope>NUCLEOTIDE SEQUENCE [LARGE SCALE GENOMIC DNA]</scope>
    <source>
        <strain evidence="9 10">JJ</strain>
    </source>
</reference>
<keyword evidence="4 8" id="KW-0441">Lipid A biosynthesis</keyword>
<comment type="function">
    <text evidence="7 8">Involved in unsaturated fatty acids biosynthesis. Catalyzes the dehydration of short chain beta-hydroxyacyl-ACPs and long chain saturated and unsaturated beta-hydroxyacyl-ACPs.</text>
</comment>
<dbReference type="GO" id="GO:0006633">
    <property type="term" value="P:fatty acid biosynthetic process"/>
    <property type="evidence" value="ECO:0007669"/>
    <property type="project" value="UniProtKB-UniRule"/>
</dbReference>
<evidence type="ECO:0000256" key="6">
    <source>
        <dbReference type="ARBA" id="ARBA00023239"/>
    </source>
</evidence>
<keyword evidence="2 8" id="KW-0963">Cytoplasm</keyword>
<comment type="subcellular location">
    <subcellularLocation>
        <location evidence="1 8">Cytoplasm</location>
    </subcellularLocation>
</comment>
<dbReference type="InterPro" id="IPR013114">
    <property type="entry name" value="FabA_FabZ"/>
</dbReference>
<dbReference type="EMBL" id="AECZ01000027">
    <property type="protein sequence ID" value="EFL50027.1"/>
    <property type="molecule type" value="Genomic_DNA"/>
</dbReference>
<dbReference type="AlphaFoldDB" id="E1K021"/>
<comment type="similarity">
    <text evidence="8">Belongs to the thioester dehydratase family. FabZ subfamily.</text>
</comment>
<evidence type="ECO:0000256" key="2">
    <source>
        <dbReference type="ARBA" id="ARBA00022490"/>
    </source>
</evidence>
<evidence type="ECO:0000256" key="7">
    <source>
        <dbReference type="ARBA" id="ARBA00025049"/>
    </source>
</evidence>